<dbReference type="SUPFAM" id="SSF53448">
    <property type="entry name" value="Nucleotide-diphospho-sugar transferases"/>
    <property type="match status" value="1"/>
</dbReference>
<dbReference type="EMBL" id="VUNL01000005">
    <property type="protein sequence ID" value="MSV24701.1"/>
    <property type="molecule type" value="Genomic_DNA"/>
</dbReference>
<reference evidence="2 3" key="1">
    <citation type="submission" date="2019-08" db="EMBL/GenBank/DDBJ databases">
        <title>In-depth cultivation of the pig gut microbiome towards novel bacterial diversity and tailored functional studies.</title>
        <authorList>
            <person name="Wylensek D."/>
            <person name="Hitch T.C.A."/>
            <person name="Clavel T."/>
        </authorList>
    </citation>
    <scope>NUCLEOTIDE SEQUENCE [LARGE SCALE GENOMIC DNA]</scope>
    <source>
        <strain evidence="3">WCA-380-WT-3B3</strain>
    </source>
</reference>
<dbReference type="PANTHER" id="PTHR22572">
    <property type="entry name" value="SUGAR-1-PHOSPHATE GUANYL TRANSFERASE"/>
    <property type="match status" value="1"/>
</dbReference>
<dbReference type="CDD" id="cd06915">
    <property type="entry name" value="NTP_transferase_WcbM_like"/>
    <property type="match status" value="1"/>
</dbReference>
<dbReference type="Proteomes" id="UP000430222">
    <property type="component" value="Unassembled WGS sequence"/>
</dbReference>
<dbReference type="AlphaFoldDB" id="A0A6I2UYF8"/>
<dbReference type="InterPro" id="IPR029044">
    <property type="entry name" value="Nucleotide-diphossugar_trans"/>
</dbReference>
<dbReference type="InterPro" id="IPR050486">
    <property type="entry name" value="Mannose-1P_guanyltransferase"/>
</dbReference>
<comment type="caution">
    <text evidence="2">The sequence shown here is derived from an EMBL/GenBank/DDBJ whole genome shotgun (WGS) entry which is preliminary data.</text>
</comment>
<feature type="domain" description="Nucleotidyl transferase" evidence="1">
    <location>
        <begin position="4"/>
        <end position="229"/>
    </location>
</feature>
<dbReference type="GO" id="GO:0016740">
    <property type="term" value="F:transferase activity"/>
    <property type="evidence" value="ECO:0007669"/>
    <property type="project" value="UniProtKB-KW"/>
</dbReference>
<keyword evidence="3" id="KW-1185">Reference proteome</keyword>
<dbReference type="Pfam" id="PF00483">
    <property type="entry name" value="NTP_transferase"/>
    <property type="match status" value="1"/>
</dbReference>
<dbReference type="InterPro" id="IPR005835">
    <property type="entry name" value="NTP_transferase_dom"/>
</dbReference>
<gene>
    <name evidence="2" type="ORF">FYJ78_05785</name>
</gene>
<evidence type="ECO:0000313" key="2">
    <source>
        <dbReference type="EMBL" id="MSV24701.1"/>
    </source>
</evidence>
<sequence length="238" mass="26789">MGEAIILAGGFGTRLRKVVSDVPKPMAPMDDEGTPFLAFVLDKLVSQGITQVVLSVGYLASVVQEYFGDTYEGIKISYVREDEPLGTGGAVKKALRICRDDDVFVLNGDTYFDVDLVAMKEEHQRCNADFTLAAREMRDFDRYGALEIDENGCVHHFGEKKYCVAGFINGGVYCLRRTLLDNIQQDVFSLEKDFLEKQVECMHVQAFKSVGYFIDIGVPEDYAAAREYIVKNKYRIKE</sequence>
<accession>A0A6I2UYF8</accession>
<evidence type="ECO:0000259" key="1">
    <source>
        <dbReference type="Pfam" id="PF00483"/>
    </source>
</evidence>
<dbReference type="Gene3D" id="3.90.550.10">
    <property type="entry name" value="Spore Coat Polysaccharide Biosynthesis Protein SpsA, Chain A"/>
    <property type="match status" value="1"/>
</dbReference>
<keyword evidence="2" id="KW-0808">Transferase</keyword>
<evidence type="ECO:0000313" key="3">
    <source>
        <dbReference type="Proteomes" id="UP000430222"/>
    </source>
</evidence>
<organism evidence="2 3">
    <name type="scientific">Selenomonas montiformis</name>
    <dbReference type="NCBI Taxonomy" id="2652285"/>
    <lineage>
        <taxon>Bacteria</taxon>
        <taxon>Bacillati</taxon>
        <taxon>Bacillota</taxon>
        <taxon>Negativicutes</taxon>
        <taxon>Selenomonadales</taxon>
        <taxon>Selenomonadaceae</taxon>
        <taxon>Selenomonas</taxon>
    </lineage>
</organism>
<name>A0A6I2UYF8_9FIRM</name>
<protein>
    <submittedName>
        <fullName evidence="2">NTP transferase domain-containing protein</fullName>
    </submittedName>
</protein>
<proteinExistence type="predicted"/>